<dbReference type="RefSeq" id="WP_323445051.1">
    <property type="nucleotide sequence ID" value="NZ_BSBI01000001.1"/>
</dbReference>
<evidence type="ECO:0000256" key="2">
    <source>
        <dbReference type="ARBA" id="ARBA00022475"/>
    </source>
</evidence>
<evidence type="ECO:0000256" key="7">
    <source>
        <dbReference type="ARBA" id="ARBA00023136"/>
    </source>
</evidence>
<keyword evidence="5 9" id="KW-1133">Transmembrane helix</keyword>
<keyword evidence="2" id="KW-1003">Cell membrane</keyword>
<feature type="region of interest" description="Disordered" evidence="8">
    <location>
        <begin position="1"/>
        <end position="36"/>
    </location>
</feature>
<dbReference type="InterPro" id="IPR043760">
    <property type="entry name" value="PycTM_dom"/>
</dbReference>
<organism evidence="11 12">
    <name type="scientific">Streptomyces yaizuensis</name>
    <dbReference type="NCBI Taxonomy" id="2989713"/>
    <lineage>
        <taxon>Bacteria</taxon>
        <taxon>Bacillati</taxon>
        <taxon>Actinomycetota</taxon>
        <taxon>Actinomycetes</taxon>
        <taxon>Kitasatosporales</taxon>
        <taxon>Streptomycetaceae</taxon>
        <taxon>Streptomyces</taxon>
    </lineage>
</organism>
<dbReference type="Proteomes" id="UP001291653">
    <property type="component" value="Unassembled WGS sequence"/>
</dbReference>
<protein>
    <submittedName>
        <fullName evidence="11">DUF5706 domain-containing protein</fullName>
    </submittedName>
</protein>
<comment type="subcellular location">
    <subcellularLocation>
        <location evidence="1">Cell membrane</location>
    </subcellularLocation>
</comment>
<evidence type="ECO:0000256" key="5">
    <source>
        <dbReference type="ARBA" id="ARBA00022989"/>
    </source>
</evidence>
<feature type="domain" description="Pycsar effector protein" evidence="10">
    <location>
        <begin position="44"/>
        <end position="199"/>
    </location>
</feature>
<proteinExistence type="predicted"/>
<evidence type="ECO:0000256" key="8">
    <source>
        <dbReference type="SAM" id="MobiDB-lite"/>
    </source>
</evidence>
<sequence>MRGFAPVGDRDAVTGTLPPTGHSPVPGPPDPATDAARRDPLAAMERLLAANSAEITRADTKAAVLLGFLGAVLAAFVAATRSGPAGAAGGPGAAESTGPEGWLWWGAVVVVLAGISCCVSAIAPRRRAGRRHRTAGPCYFEHLTVGATPLRYAFERAAGDPAGPLLAALQGTSAIIRAKYRWIERATALLFLSLPLLALGVRPG</sequence>
<dbReference type="EMBL" id="BSBI01000001">
    <property type="protein sequence ID" value="GLF92933.1"/>
    <property type="molecule type" value="Genomic_DNA"/>
</dbReference>
<feature type="transmembrane region" description="Helical" evidence="9">
    <location>
        <begin position="102"/>
        <end position="123"/>
    </location>
</feature>
<accession>A0ABQ5NS04</accession>
<evidence type="ECO:0000259" key="10">
    <source>
        <dbReference type="Pfam" id="PF18967"/>
    </source>
</evidence>
<reference evidence="11 12" key="1">
    <citation type="submission" date="2022-10" db="EMBL/GenBank/DDBJ databases">
        <title>Draft genome sequence of Streptomyces sp. YSPA8.</title>
        <authorList>
            <person name="Moriuchi R."/>
            <person name="Dohra H."/>
            <person name="Yamamura H."/>
            <person name="Kodani S."/>
        </authorList>
    </citation>
    <scope>NUCLEOTIDE SEQUENCE [LARGE SCALE GENOMIC DNA]</scope>
    <source>
        <strain evidence="11 12">YSPA8</strain>
    </source>
</reference>
<evidence type="ECO:0000256" key="9">
    <source>
        <dbReference type="SAM" id="Phobius"/>
    </source>
</evidence>
<keyword evidence="12" id="KW-1185">Reference proteome</keyword>
<keyword evidence="6" id="KW-0051">Antiviral defense</keyword>
<evidence type="ECO:0000256" key="3">
    <source>
        <dbReference type="ARBA" id="ARBA00022692"/>
    </source>
</evidence>
<evidence type="ECO:0000313" key="12">
    <source>
        <dbReference type="Proteomes" id="UP001291653"/>
    </source>
</evidence>
<dbReference type="Pfam" id="PF18967">
    <property type="entry name" value="PycTM"/>
    <property type="match status" value="1"/>
</dbReference>
<evidence type="ECO:0000256" key="1">
    <source>
        <dbReference type="ARBA" id="ARBA00004236"/>
    </source>
</evidence>
<feature type="transmembrane region" description="Helical" evidence="9">
    <location>
        <begin position="182"/>
        <end position="201"/>
    </location>
</feature>
<gene>
    <name evidence="11" type="ORF">SYYSPA8_01570</name>
</gene>
<feature type="transmembrane region" description="Helical" evidence="9">
    <location>
        <begin position="62"/>
        <end position="82"/>
    </location>
</feature>
<evidence type="ECO:0000256" key="6">
    <source>
        <dbReference type="ARBA" id="ARBA00023118"/>
    </source>
</evidence>
<evidence type="ECO:0000256" key="4">
    <source>
        <dbReference type="ARBA" id="ARBA00022741"/>
    </source>
</evidence>
<keyword evidence="7 9" id="KW-0472">Membrane</keyword>
<comment type="caution">
    <text evidence="11">The sequence shown here is derived from an EMBL/GenBank/DDBJ whole genome shotgun (WGS) entry which is preliminary data.</text>
</comment>
<keyword evidence="3 9" id="KW-0812">Transmembrane</keyword>
<name>A0ABQ5NS04_9ACTN</name>
<evidence type="ECO:0000313" key="11">
    <source>
        <dbReference type="EMBL" id="GLF92933.1"/>
    </source>
</evidence>
<keyword evidence="4" id="KW-0547">Nucleotide-binding</keyword>